<sequence>MTMAESSTLLTLTTADLVNTSTRYTVLDTSLDVDEQPGTRIYRNTWGYSLTLALAIFLVTLIVITIVTNFIVVVVFVTRENRKRSKNIYLANLSLIDLIIGLAVMPVCMLGLLNPNWLLRGATCRLHLVCLHSLAFASLLAVLLVSIDRWYSICYPFTYRVKPTGRIALYAVVVSWTVSFAIHIPLVGLWDLLEAGIRGESHLVPVGMCHSGGRGGNSNHFINNAGQPTALVFVMVLLKYTAPHVIMLLLKCSLYRKIKQRKTVNVRRSLSSVDTAAFCLIRASMSETAMNALAEAADNLQATNIDKRRVRVSFPPPIERRNTCDLFPPSCSSSESRSTPCHSAGGRPEGGSRSWSGSPDQRLSLPTAPTLKRRMSLQDCLLSSHTKRGSRRYFPNSFGNGGGIDNRRATIGDLAKNLLDKQDSKAAWFLSLLLVVSIVCWTPWTVSSLYHQFIVTPAWVQHTALWVLLANSTINPFLYGLINKDFRKVLAFWLRLRGSKRKRLKTALRMLSWQMAWGTMDLGGEGDGSRSPGTKSVRSSLTPCKEGEEC</sequence>
<evidence type="ECO:0000256" key="11">
    <source>
        <dbReference type="SAM" id="Phobius"/>
    </source>
</evidence>
<dbReference type="GO" id="GO:0004993">
    <property type="term" value="F:G protein-coupled serotonin receptor activity"/>
    <property type="evidence" value="ECO:0007669"/>
    <property type="project" value="TreeGrafter"/>
</dbReference>
<keyword evidence="7 9" id="KW-0675">Receptor</keyword>
<keyword evidence="6 11" id="KW-0472">Membrane</keyword>
<feature type="transmembrane region" description="Helical" evidence="11">
    <location>
        <begin position="89"/>
        <end position="113"/>
    </location>
</feature>
<feature type="compositionally biased region" description="Polar residues" evidence="10">
    <location>
        <begin position="531"/>
        <end position="542"/>
    </location>
</feature>
<protein>
    <submittedName>
        <fullName evidence="13">Muscarinic acetylcholine receptor</fullName>
    </submittedName>
</protein>
<name>A0AAV4JKP0_9GAST</name>
<feature type="transmembrane region" description="Helical" evidence="11">
    <location>
        <begin position="125"/>
        <end position="147"/>
    </location>
</feature>
<keyword evidence="8 9" id="KW-0807">Transducer</keyword>
<gene>
    <name evidence="13" type="ORF">ElyMa_006974800</name>
</gene>
<accession>A0AAV4JKP0</accession>
<evidence type="ECO:0000256" key="3">
    <source>
        <dbReference type="ARBA" id="ARBA00022692"/>
    </source>
</evidence>
<comment type="subcellular location">
    <subcellularLocation>
        <location evidence="1">Cell membrane</location>
        <topology evidence="1">Multi-pass membrane protein</topology>
    </subcellularLocation>
</comment>
<evidence type="ECO:0000313" key="14">
    <source>
        <dbReference type="Proteomes" id="UP000762676"/>
    </source>
</evidence>
<evidence type="ECO:0000256" key="7">
    <source>
        <dbReference type="ARBA" id="ARBA00023170"/>
    </source>
</evidence>
<keyword evidence="2" id="KW-1003">Cell membrane</keyword>
<keyword evidence="5 9" id="KW-0297">G-protein coupled receptor</keyword>
<dbReference type="Pfam" id="PF00001">
    <property type="entry name" value="7tm_1"/>
    <property type="match status" value="1"/>
</dbReference>
<evidence type="ECO:0000256" key="5">
    <source>
        <dbReference type="ARBA" id="ARBA00023040"/>
    </source>
</evidence>
<keyword evidence="3 9" id="KW-0812">Transmembrane</keyword>
<dbReference type="PROSITE" id="PS50262">
    <property type="entry name" value="G_PROTEIN_RECEP_F1_2"/>
    <property type="match status" value="1"/>
</dbReference>
<dbReference type="PROSITE" id="PS00237">
    <property type="entry name" value="G_PROTEIN_RECEP_F1_1"/>
    <property type="match status" value="1"/>
</dbReference>
<dbReference type="GO" id="GO:0045202">
    <property type="term" value="C:synapse"/>
    <property type="evidence" value="ECO:0007669"/>
    <property type="project" value="GOC"/>
</dbReference>
<dbReference type="GO" id="GO:0030425">
    <property type="term" value="C:dendrite"/>
    <property type="evidence" value="ECO:0007669"/>
    <property type="project" value="TreeGrafter"/>
</dbReference>
<feature type="domain" description="G-protein coupled receptors family 1 profile" evidence="12">
    <location>
        <begin position="68"/>
        <end position="479"/>
    </location>
</feature>
<feature type="transmembrane region" description="Helical" evidence="11">
    <location>
        <begin position="464"/>
        <end position="482"/>
    </location>
</feature>
<feature type="transmembrane region" description="Helical" evidence="11">
    <location>
        <begin position="52"/>
        <end position="77"/>
    </location>
</feature>
<comment type="similarity">
    <text evidence="9">Belongs to the G-protein coupled receptor 1 family.</text>
</comment>
<feature type="compositionally biased region" description="Low complexity" evidence="10">
    <location>
        <begin position="328"/>
        <end position="343"/>
    </location>
</feature>
<keyword evidence="14" id="KW-1185">Reference proteome</keyword>
<dbReference type="PANTHER" id="PTHR24247">
    <property type="entry name" value="5-HYDROXYTRYPTAMINE RECEPTOR"/>
    <property type="match status" value="1"/>
</dbReference>
<feature type="transmembrane region" description="Helical" evidence="11">
    <location>
        <begin position="230"/>
        <end position="250"/>
    </location>
</feature>
<evidence type="ECO:0000256" key="4">
    <source>
        <dbReference type="ARBA" id="ARBA00022989"/>
    </source>
</evidence>
<proteinExistence type="inferred from homology"/>
<dbReference type="InterPro" id="IPR000276">
    <property type="entry name" value="GPCR_Rhodpsn"/>
</dbReference>
<feature type="region of interest" description="Disordered" evidence="10">
    <location>
        <begin position="524"/>
        <end position="550"/>
    </location>
</feature>
<keyword evidence="4 11" id="KW-1133">Transmembrane helix</keyword>
<dbReference type="PANTHER" id="PTHR24247:SF193">
    <property type="entry name" value="BETA-2 ADRENERGIC RECEPTOR-LIKE"/>
    <property type="match status" value="1"/>
</dbReference>
<reference evidence="13 14" key="1">
    <citation type="journal article" date="2021" name="Elife">
        <title>Chloroplast acquisition without the gene transfer in kleptoplastic sea slugs, Plakobranchus ocellatus.</title>
        <authorList>
            <person name="Maeda T."/>
            <person name="Takahashi S."/>
            <person name="Yoshida T."/>
            <person name="Shimamura S."/>
            <person name="Takaki Y."/>
            <person name="Nagai Y."/>
            <person name="Toyoda A."/>
            <person name="Suzuki Y."/>
            <person name="Arimoto A."/>
            <person name="Ishii H."/>
            <person name="Satoh N."/>
            <person name="Nishiyama T."/>
            <person name="Hasebe M."/>
            <person name="Maruyama T."/>
            <person name="Minagawa J."/>
            <person name="Obokata J."/>
            <person name="Shigenobu S."/>
        </authorList>
    </citation>
    <scope>NUCLEOTIDE SEQUENCE [LARGE SCALE GENOMIC DNA]</scope>
</reference>
<dbReference type="EMBL" id="BMAT01013936">
    <property type="protein sequence ID" value="GFS23343.1"/>
    <property type="molecule type" value="Genomic_DNA"/>
</dbReference>
<comment type="caution">
    <text evidence="13">The sequence shown here is derived from an EMBL/GenBank/DDBJ whole genome shotgun (WGS) entry which is preliminary data.</text>
</comment>
<dbReference type="GO" id="GO:0007268">
    <property type="term" value="P:chemical synaptic transmission"/>
    <property type="evidence" value="ECO:0007669"/>
    <property type="project" value="TreeGrafter"/>
</dbReference>
<evidence type="ECO:0000259" key="12">
    <source>
        <dbReference type="PROSITE" id="PS50262"/>
    </source>
</evidence>
<feature type="region of interest" description="Disordered" evidence="10">
    <location>
        <begin position="325"/>
        <end position="363"/>
    </location>
</feature>
<dbReference type="SUPFAM" id="SSF81321">
    <property type="entry name" value="Family A G protein-coupled receptor-like"/>
    <property type="match status" value="1"/>
</dbReference>
<dbReference type="PRINTS" id="PR00237">
    <property type="entry name" value="GPCRRHODOPSN"/>
</dbReference>
<evidence type="ECO:0000256" key="9">
    <source>
        <dbReference type="RuleBase" id="RU000688"/>
    </source>
</evidence>
<dbReference type="Gene3D" id="1.20.1070.10">
    <property type="entry name" value="Rhodopsin 7-helix transmembrane proteins"/>
    <property type="match status" value="2"/>
</dbReference>
<feature type="transmembrane region" description="Helical" evidence="11">
    <location>
        <begin position="426"/>
        <end position="444"/>
    </location>
</feature>
<evidence type="ECO:0000313" key="13">
    <source>
        <dbReference type="EMBL" id="GFS23343.1"/>
    </source>
</evidence>
<dbReference type="GO" id="GO:0007198">
    <property type="term" value="P:adenylate cyclase-inhibiting serotonin receptor signaling pathway"/>
    <property type="evidence" value="ECO:0007669"/>
    <property type="project" value="TreeGrafter"/>
</dbReference>
<evidence type="ECO:0000256" key="2">
    <source>
        <dbReference type="ARBA" id="ARBA00022475"/>
    </source>
</evidence>
<feature type="transmembrane region" description="Helical" evidence="11">
    <location>
        <begin position="167"/>
        <end position="190"/>
    </location>
</feature>
<dbReference type="GO" id="GO:0051378">
    <property type="term" value="F:serotonin binding"/>
    <property type="evidence" value="ECO:0007669"/>
    <property type="project" value="TreeGrafter"/>
</dbReference>
<evidence type="ECO:0000256" key="8">
    <source>
        <dbReference type="ARBA" id="ARBA00023224"/>
    </source>
</evidence>
<dbReference type="Proteomes" id="UP000762676">
    <property type="component" value="Unassembled WGS sequence"/>
</dbReference>
<dbReference type="GO" id="GO:0007187">
    <property type="term" value="P:G protein-coupled receptor signaling pathway, coupled to cyclic nucleotide second messenger"/>
    <property type="evidence" value="ECO:0007669"/>
    <property type="project" value="TreeGrafter"/>
</dbReference>
<dbReference type="AlphaFoldDB" id="A0AAV4JKP0"/>
<evidence type="ECO:0000256" key="1">
    <source>
        <dbReference type="ARBA" id="ARBA00004651"/>
    </source>
</evidence>
<organism evidence="13 14">
    <name type="scientific">Elysia marginata</name>
    <dbReference type="NCBI Taxonomy" id="1093978"/>
    <lineage>
        <taxon>Eukaryota</taxon>
        <taxon>Metazoa</taxon>
        <taxon>Spiralia</taxon>
        <taxon>Lophotrochozoa</taxon>
        <taxon>Mollusca</taxon>
        <taxon>Gastropoda</taxon>
        <taxon>Heterobranchia</taxon>
        <taxon>Euthyneura</taxon>
        <taxon>Panpulmonata</taxon>
        <taxon>Sacoglossa</taxon>
        <taxon>Placobranchoidea</taxon>
        <taxon>Plakobranchidae</taxon>
        <taxon>Elysia</taxon>
    </lineage>
</organism>
<dbReference type="GO" id="GO:0030594">
    <property type="term" value="F:neurotransmitter receptor activity"/>
    <property type="evidence" value="ECO:0007669"/>
    <property type="project" value="TreeGrafter"/>
</dbReference>
<dbReference type="CDD" id="cd00637">
    <property type="entry name" value="7tm_classA_rhodopsin-like"/>
    <property type="match status" value="1"/>
</dbReference>
<evidence type="ECO:0000256" key="6">
    <source>
        <dbReference type="ARBA" id="ARBA00023136"/>
    </source>
</evidence>
<evidence type="ECO:0000256" key="10">
    <source>
        <dbReference type="SAM" id="MobiDB-lite"/>
    </source>
</evidence>
<dbReference type="InterPro" id="IPR017452">
    <property type="entry name" value="GPCR_Rhodpsn_7TM"/>
</dbReference>
<dbReference type="GO" id="GO:0005886">
    <property type="term" value="C:plasma membrane"/>
    <property type="evidence" value="ECO:0007669"/>
    <property type="project" value="UniProtKB-SubCell"/>
</dbReference>